<comment type="catalytic activity">
    <reaction evidence="1">
        <text>ATP + protein L-histidine = ADP + protein N-phospho-L-histidine.</text>
        <dbReference type="EC" id="2.7.13.3"/>
    </reaction>
</comment>
<dbReference type="Gene3D" id="1.20.5.1930">
    <property type="match status" value="1"/>
</dbReference>
<evidence type="ECO:0000313" key="11">
    <source>
        <dbReference type="EMBL" id="RUT29619.1"/>
    </source>
</evidence>
<evidence type="ECO:0000256" key="6">
    <source>
        <dbReference type="ARBA" id="ARBA00022777"/>
    </source>
</evidence>
<name>A0A433X6E4_9BACL</name>
<dbReference type="InterPro" id="IPR036890">
    <property type="entry name" value="HATPase_C_sf"/>
</dbReference>
<dbReference type="InterPro" id="IPR050482">
    <property type="entry name" value="Sensor_HK_TwoCompSys"/>
</dbReference>
<keyword evidence="12" id="KW-1185">Reference proteome</keyword>
<evidence type="ECO:0000256" key="3">
    <source>
        <dbReference type="ARBA" id="ARBA00022553"/>
    </source>
</evidence>
<dbReference type="PANTHER" id="PTHR24421">
    <property type="entry name" value="NITRATE/NITRITE SENSOR PROTEIN NARX-RELATED"/>
    <property type="match status" value="1"/>
</dbReference>
<keyword evidence="7" id="KW-0067">ATP-binding</keyword>
<keyword evidence="6 11" id="KW-0418">Kinase</keyword>
<evidence type="ECO:0000256" key="7">
    <source>
        <dbReference type="ARBA" id="ARBA00022840"/>
    </source>
</evidence>
<reference evidence="11 12" key="1">
    <citation type="submission" date="2018-12" db="EMBL/GenBank/DDBJ databases">
        <authorList>
            <person name="Sun L."/>
            <person name="Chen Z."/>
        </authorList>
    </citation>
    <scope>NUCLEOTIDE SEQUENCE [LARGE SCALE GENOMIC DNA]</scope>
    <source>
        <strain evidence="11 12">3-5-3</strain>
    </source>
</reference>
<dbReference type="GO" id="GO:0005524">
    <property type="term" value="F:ATP binding"/>
    <property type="evidence" value="ECO:0007669"/>
    <property type="project" value="UniProtKB-KW"/>
</dbReference>
<organism evidence="11 12">
    <name type="scientific">Paenibacillus zeisoli</name>
    <dbReference type="NCBI Taxonomy" id="2496267"/>
    <lineage>
        <taxon>Bacteria</taxon>
        <taxon>Bacillati</taxon>
        <taxon>Bacillota</taxon>
        <taxon>Bacilli</taxon>
        <taxon>Bacillales</taxon>
        <taxon>Paenibacillaceae</taxon>
        <taxon>Paenibacillus</taxon>
    </lineage>
</organism>
<dbReference type="GO" id="GO:0046983">
    <property type="term" value="F:protein dimerization activity"/>
    <property type="evidence" value="ECO:0007669"/>
    <property type="project" value="InterPro"/>
</dbReference>
<accession>A0A433X6E4</accession>
<evidence type="ECO:0000256" key="1">
    <source>
        <dbReference type="ARBA" id="ARBA00000085"/>
    </source>
</evidence>
<dbReference type="EC" id="2.7.13.3" evidence="2"/>
<dbReference type="GO" id="GO:0016020">
    <property type="term" value="C:membrane"/>
    <property type="evidence" value="ECO:0007669"/>
    <property type="project" value="InterPro"/>
</dbReference>
<evidence type="ECO:0000259" key="10">
    <source>
        <dbReference type="Pfam" id="PF07730"/>
    </source>
</evidence>
<dbReference type="SUPFAM" id="SSF55874">
    <property type="entry name" value="ATPase domain of HSP90 chaperone/DNA topoisomerase II/histidine kinase"/>
    <property type="match status" value="1"/>
</dbReference>
<keyword evidence="9" id="KW-1133">Transmembrane helix</keyword>
<evidence type="ECO:0000313" key="12">
    <source>
        <dbReference type="Proteomes" id="UP000272464"/>
    </source>
</evidence>
<dbReference type="OrthoDB" id="9781904at2"/>
<feature type="transmembrane region" description="Helical" evidence="9">
    <location>
        <begin position="71"/>
        <end position="89"/>
    </location>
</feature>
<keyword evidence="4" id="KW-0808">Transferase</keyword>
<keyword evidence="9" id="KW-0812">Transmembrane</keyword>
<dbReference type="Pfam" id="PF07730">
    <property type="entry name" value="HisKA_3"/>
    <property type="match status" value="1"/>
</dbReference>
<dbReference type="PANTHER" id="PTHR24421:SF10">
    <property type="entry name" value="NITRATE_NITRITE SENSOR PROTEIN NARQ"/>
    <property type="match status" value="1"/>
</dbReference>
<keyword evidence="9" id="KW-0472">Membrane</keyword>
<dbReference type="InterPro" id="IPR011712">
    <property type="entry name" value="Sig_transdc_His_kin_sub3_dim/P"/>
</dbReference>
<evidence type="ECO:0000256" key="4">
    <source>
        <dbReference type="ARBA" id="ARBA00022679"/>
    </source>
</evidence>
<gene>
    <name evidence="11" type="ORF">EJP77_14690</name>
</gene>
<keyword evidence="3" id="KW-0597">Phosphoprotein</keyword>
<feature type="domain" description="Signal transduction histidine kinase subgroup 3 dimerisation and phosphoacceptor" evidence="10">
    <location>
        <begin position="205"/>
        <end position="269"/>
    </location>
</feature>
<dbReference type="Proteomes" id="UP000272464">
    <property type="component" value="Unassembled WGS sequence"/>
</dbReference>
<protein>
    <recommendedName>
        <fullName evidence="2">histidine kinase</fullName>
        <ecNumber evidence="2">2.7.13.3</ecNumber>
    </recommendedName>
</protein>
<evidence type="ECO:0000256" key="2">
    <source>
        <dbReference type="ARBA" id="ARBA00012438"/>
    </source>
</evidence>
<evidence type="ECO:0000256" key="8">
    <source>
        <dbReference type="ARBA" id="ARBA00023012"/>
    </source>
</evidence>
<feature type="transmembrane region" description="Helical" evidence="9">
    <location>
        <begin position="17"/>
        <end position="35"/>
    </location>
</feature>
<dbReference type="Gene3D" id="3.30.565.10">
    <property type="entry name" value="Histidine kinase-like ATPase, C-terminal domain"/>
    <property type="match status" value="1"/>
</dbReference>
<dbReference type="GO" id="GO:0000155">
    <property type="term" value="F:phosphorelay sensor kinase activity"/>
    <property type="evidence" value="ECO:0007669"/>
    <property type="project" value="InterPro"/>
</dbReference>
<feature type="transmembrane region" description="Helical" evidence="9">
    <location>
        <begin position="95"/>
        <end position="112"/>
    </location>
</feature>
<feature type="transmembrane region" description="Helical" evidence="9">
    <location>
        <begin position="119"/>
        <end position="141"/>
    </location>
</feature>
<proteinExistence type="predicted"/>
<evidence type="ECO:0000256" key="5">
    <source>
        <dbReference type="ARBA" id="ARBA00022741"/>
    </source>
</evidence>
<evidence type="ECO:0000256" key="9">
    <source>
        <dbReference type="SAM" id="Phobius"/>
    </source>
</evidence>
<dbReference type="CDD" id="cd16917">
    <property type="entry name" value="HATPase_UhpB-NarQ-NarX-like"/>
    <property type="match status" value="1"/>
</dbReference>
<sequence length="408" mass="46957">MIEDTIRSKDYTQVWKFLLGSKLLIDFTLSGVFFFQQSLTLFWRLSLVMISLAVFLLINFYYFTKRDRKNWLIHVLILDFLLSASYGYVYVAGNFPNHLFIGITALAILMLIRNTRMQILASILLLIGYLVTMGSIDWYLYQRFDQASYFTSCSFIIFAGIVSFLLQIYQRGRQETIQLYTQLKESHEQLKNYTLKVEELAAARERVRIAREIHDTVGHKLTALLVQMQAARKLRPIDSARSEQTYLECEDLVRSSLQEVRLSVRTIRDEPFRSTSLTDSLRQLADEFTKLAEVQTVFEVNGNPLPLPANLQLTAYRITQESLTNAQKHGQAKQAKISLTYSVNGLSLCIFNDGEIPSELKPGFGLINLQERVKECNGDVRFSMDSQEGFAVEVQLPYSLPEMERVLN</sequence>
<dbReference type="EMBL" id="RZNX01000006">
    <property type="protein sequence ID" value="RUT29619.1"/>
    <property type="molecule type" value="Genomic_DNA"/>
</dbReference>
<feature type="transmembrane region" description="Helical" evidence="9">
    <location>
        <begin position="147"/>
        <end position="169"/>
    </location>
</feature>
<feature type="transmembrane region" description="Helical" evidence="9">
    <location>
        <begin position="41"/>
        <end position="64"/>
    </location>
</feature>
<comment type="caution">
    <text evidence="11">The sequence shown here is derived from an EMBL/GenBank/DDBJ whole genome shotgun (WGS) entry which is preliminary data.</text>
</comment>
<keyword evidence="8" id="KW-0902">Two-component regulatory system</keyword>
<dbReference type="AlphaFoldDB" id="A0A433X6E4"/>
<keyword evidence="5" id="KW-0547">Nucleotide-binding</keyword>